<evidence type="ECO:0000256" key="3">
    <source>
        <dbReference type="SAM" id="SignalP"/>
    </source>
</evidence>
<evidence type="ECO:0000259" key="4">
    <source>
        <dbReference type="Pfam" id="PF09375"/>
    </source>
</evidence>
<protein>
    <recommendedName>
        <fullName evidence="4">Imelysin-like domain-containing protein</fullName>
    </recommendedName>
</protein>
<dbReference type="CDD" id="cd14659">
    <property type="entry name" value="Imelysin-like_IPPA"/>
    <property type="match status" value="1"/>
</dbReference>
<dbReference type="Pfam" id="PF09375">
    <property type="entry name" value="Peptidase_M75"/>
    <property type="match status" value="1"/>
</dbReference>
<proteinExistence type="predicted"/>
<dbReference type="InterPro" id="IPR034984">
    <property type="entry name" value="Imelysin-like_IPPA"/>
</dbReference>
<keyword evidence="2 3" id="KW-0732">Signal</keyword>
<feature type="signal peptide" evidence="3">
    <location>
        <begin position="1"/>
        <end position="19"/>
    </location>
</feature>
<organism evidence="5 6">
    <name type="scientific">Yoonia maritima</name>
    <dbReference type="NCBI Taxonomy" id="1435347"/>
    <lineage>
        <taxon>Bacteria</taxon>
        <taxon>Pseudomonadati</taxon>
        <taxon>Pseudomonadota</taxon>
        <taxon>Alphaproteobacteria</taxon>
        <taxon>Rhodobacterales</taxon>
        <taxon>Paracoccaceae</taxon>
        <taxon>Yoonia</taxon>
    </lineage>
</organism>
<dbReference type="EMBL" id="PVTP01000012">
    <property type="protein sequence ID" value="PRY75455.1"/>
    <property type="molecule type" value="Genomic_DNA"/>
</dbReference>
<dbReference type="GO" id="GO:0030313">
    <property type="term" value="C:cell envelope"/>
    <property type="evidence" value="ECO:0007669"/>
    <property type="project" value="UniProtKB-SubCell"/>
</dbReference>
<keyword evidence="6" id="KW-1185">Reference proteome</keyword>
<reference evidence="5 6" key="1">
    <citation type="submission" date="2018-03" db="EMBL/GenBank/DDBJ databases">
        <title>Genomic Encyclopedia of Archaeal and Bacterial Type Strains, Phase II (KMG-II): from individual species to whole genera.</title>
        <authorList>
            <person name="Goeker M."/>
        </authorList>
    </citation>
    <scope>NUCLEOTIDE SEQUENCE [LARGE SCALE GENOMIC DNA]</scope>
    <source>
        <strain evidence="5 6">DSM 101533</strain>
    </source>
</reference>
<dbReference type="Gene3D" id="1.20.1420.20">
    <property type="entry name" value="M75 peptidase, HXXE motif"/>
    <property type="match status" value="1"/>
</dbReference>
<accession>A0A2T0VV21</accession>
<name>A0A2T0VV21_9RHOB</name>
<gene>
    <name evidence="5" type="ORF">CLV80_11242</name>
</gene>
<dbReference type="InterPro" id="IPR018976">
    <property type="entry name" value="Imelysin-like"/>
</dbReference>
<dbReference type="Proteomes" id="UP000238007">
    <property type="component" value="Unassembled WGS sequence"/>
</dbReference>
<sequence>MRPLFFSFAMILAAVPAVAQPISELTADAVNNHVLPGFSRLAAQSQVLADVAQSDCVSGSPQLQAAYGDAFDAWIGVSHLRFGPSERDDRAYALAFWPDSRAVTPKTLAAMIASEDDIAQNLDDYADVSIAARGFYALEFLLYDDVIAVAGTDAYRCTLIRTVTGDIAALTDAIYDDWTSGYADQLLHPSPEATYHTEEEAAQEMFKAVSTGLEFVGDTRLGRPLGTFDRPRATRAEARRSGRSARHVELSLVALRDLAMRLAGDDVALATNLNNAFDRAQSRVEQLDDPVFAGVDDPMTRFEIEVVQQNVSAIRTVVRNELGPKLGVIAGFNALDGD</sequence>
<evidence type="ECO:0000256" key="1">
    <source>
        <dbReference type="ARBA" id="ARBA00004196"/>
    </source>
</evidence>
<comment type="subcellular location">
    <subcellularLocation>
        <location evidence="1">Cell envelope</location>
    </subcellularLocation>
</comment>
<evidence type="ECO:0000256" key="2">
    <source>
        <dbReference type="ARBA" id="ARBA00022729"/>
    </source>
</evidence>
<feature type="chain" id="PRO_5015711066" description="Imelysin-like domain-containing protein" evidence="3">
    <location>
        <begin position="20"/>
        <end position="338"/>
    </location>
</feature>
<dbReference type="InterPro" id="IPR038352">
    <property type="entry name" value="Imelysin_sf"/>
</dbReference>
<dbReference type="RefSeq" id="WP_106358805.1">
    <property type="nucleotide sequence ID" value="NZ_PVTP01000012.1"/>
</dbReference>
<dbReference type="AlphaFoldDB" id="A0A2T0VV21"/>
<evidence type="ECO:0000313" key="6">
    <source>
        <dbReference type="Proteomes" id="UP000238007"/>
    </source>
</evidence>
<comment type="caution">
    <text evidence="5">The sequence shown here is derived from an EMBL/GenBank/DDBJ whole genome shotgun (WGS) entry which is preliminary data.</text>
</comment>
<feature type="domain" description="Imelysin-like" evidence="4">
    <location>
        <begin position="35"/>
        <end position="314"/>
    </location>
</feature>
<dbReference type="OrthoDB" id="5729110at2"/>
<evidence type="ECO:0000313" key="5">
    <source>
        <dbReference type="EMBL" id="PRY75455.1"/>
    </source>
</evidence>